<dbReference type="NCBIfam" id="TIGR00312">
    <property type="entry name" value="cbiD"/>
    <property type="match status" value="1"/>
</dbReference>
<reference evidence="8 9" key="2">
    <citation type="journal article" date="2016" name="Genome Announc.">
        <title>Complete Genome Sequence of a Strain of Azospirillum thiophilum Isolated from a Sulfide Spring.</title>
        <authorList>
            <person name="Fomenkov A."/>
            <person name="Vincze T."/>
            <person name="Grabovich M."/>
            <person name="Anton B.P."/>
            <person name="Dubinina G."/>
            <person name="Orlova M."/>
            <person name="Belousova E."/>
            <person name="Roberts R.J."/>
        </authorList>
    </citation>
    <scope>NUCLEOTIDE SEQUENCE [LARGE SCALE GENOMIC DNA]</scope>
    <source>
        <strain evidence="8 9">BV-S</strain>
    </source>
</reference>
<dbReference type="GO" id="GO:0032259">
    <property type="term" value="P:methylation"/>
    <property type="evidence" value="ECO:0007669"/>
    <property type="project" value="UniProtKB-KW"/>
</dbReference>
<dbReference type="GO" id="GO:0008168">
    <property type="term" value="F:methyltransferase activity"/>
    <property type="evidence" value="ECO:0007669"/>
    <property type="project" value="UniProtKB-UniRule"/>
</dbReference>
<evidence type="ECO:0000313" key="8">
    <source>
        <dbReference type="EMBL" id="ALG74466.1"/>
    </source>
</evidence>
<keyword evidence="7" id="KW-0812">Transmembrane</keyword>
<dbReference type="Gene3D" id="3.30.2110.10">
    <property type="entry name" value="CbiD-like"/>
    <property type="match status" value="1"/>
</dbReference>
<dbReference type="GO" id="GO:0019251">
    <property type="term" value="P:anaerobic cobalamin biosynthetic process"/>
    <property type="evidence" value="ECO:0007669"/>
    <property type="project" value="UniProtKB-UniRule"/>
</dbReference>
<feature type="region of interest" description="Disordered" evidence="6">
    <location>
        <begin position="1"/>
        <end position="22"/>
    </location>
</feature>
<evidence type="ECO:0000256" key="4">
    <source>
        <dbReference type="ARBA" id="ARBA00022691"/>
    </source>
</evidence>
<dbReference type="PANTHER" id="PTHR35863:SF1">
    <property type="entry name" value="COBALT-PRECORRIN-5B C(1)-METHYLTRANSFERASE"/>
    <property type="match status" value="1"/>
</dbReference>
<dbReference type="AlphaFoldDB" id="A0AAC8W3X4"/>
<sequence length="388" mass="39467">MESGKADGGDGTPEHATPLRRGWTTGTCATAAARAAAEALFGGEFPDPVAVTLPGGQTPAFALAVTERGEGADGPWAAAGVVKDAGDDPDVTHGALVRARVWHGPPGSGVTFRAGPGVGTVTLPGLPLPVGEPAINPVPRTMIAEAVGEAAARAGRPADLVVEVGVENGELLARRTMNGRLGILGGLSILGTTGIVVPYSCAAWIASIQRGIDVARAAGLTHVAACTGDLSEKAVTARYGFAEQALIDMGDFAGGTLKYLRRQPIPRLTLCGGFAKFGKLARGLMDLHSKRNSVDLDWLADRLAELGAGPELAGQARGANTAAQVLGMAEAAGLPLADHVAALAQRAALEMLEGAPVDVEVLITDRQGRIVGNAPFSVPNAPHSPSPR</sequence>
<keyword evidence="7" id="KW-0472">Membrane</keyword>
<organism evidence="8 9">
    <name type="scientific">Azospirillum thiophilum</name>
    <dbReference type="NCBI Taxonomy" id="528244"/>
    <lineage>
        <taxon>Bacteria</taxon>
        <taxon>Pseudomonadati</taxon>
        <taxon>Pseudomonadota</taxon>
        <taxon>Alphaproteobacteria</taxon>
        <taxon>Rhodospirillales</taxon>
        <taxon>Azospirillaceae</taxon>
        <taxon>Azospirillum</taxon>
    </lineage>
</organism>
<comment type="pathway">
    <text evidence="5">Cofactor biosynthesis; adenosylcobalamin biosynthesis; cob(II)yrinate a,c-diamide from sirohydrochlorin (anaerobic route): step 6/10.</text>
</comment>
<dbReference type="Pfam" id="PF01888">
    <property type="entry name" value="CbiD"/>
    <property type="match status" value="1"/>
</dbReference>
<keyword evidence="1 5" id="KW-0169">Cobalamin biosynthesis</keyword>
<keyword evidence="2 5" id="KW-0489">Methyltransferase</keyword>
<evidence type="ECO:0000256" key="7">
    <source>
        <dbReference type="SAM" id="Phobius"/>
    </source>
</evidence>
<gene>
    <name evidence="5" type="primary">cbiD</name>
    <name evidence="8" type="ORF">AL072_25370</name>
</gene>
<evidence type="ECO:0000256" key="6">
    <source>
        <dbReference type="SAM" id="MobiDB-lite"/>
    </source>
</evidence>
<evidence type="ECO:0000313" key="9">
    <source>
        <dbReference type="Proteomes" id="UP000069935"/>
    </source>
</evidence>
<comment type="function">
    <text evidence="5">Catalyzes the methylation of C-1 in cobalt-precorrin-5B to form cobalt-precorrin-6A.</text>
</comment>
<evidence type="ECO:0000256" key="5">
    <source>
        <dbReference type="HAMAP-Rule" id="MF_00787"/>
    </source>
</evidence>
<evidence type="ECO:0000256" key="2">
    <source>
        <dbReference type="ARBA" id="ARBA00022603"/>
    </source>
</evidence>
<name>A0AAC8W3X4_9PROT</name>
<evidence type="ECO:0000256" key="1">
    <source>
        <dbReference type="ARBA" id="ARBA00022573"/>
    </source>
</evidence>
<dbReference type="PIRSF" id="PIRSF026782">
    <property type="entry name" value="CbiD"/>
    <property type="match status" value="1"/>
</dbReference>
<dbReference type="InterPro" id="IPR002748">
    <property type="entry name" value="CbiD"/>
</dbReference>
<dbReference type="NCBIfam" id="NF000849">
    <property type="entry name" value="PRK00075.1-1"/>
    <property type="match status" value="1"/>
</dbReference>
<feature type="transmembrane region" description="Helical" evidence="7">
    <location>
        <begin position="181"/>
        <end position="206"/>
    </location>
</feature>
<keyword evidence="9" id="KW-1185">Reference proteome</keyword>
<reference evidence="9" key="1">
    <citation type="submission" date="2015-08" db="EMBL/GenBank/DDBJ databases">
        <title>Complete Genome Sequence of Azospirillum thiophilum BV-S.</title>
        <authorList>
            <person name="Fomenkov A."/>
            <person name="Vincze T."/>
            <person name="Grabovich M."/>
            <person name="Dubinina G."/>
            <person name="Orlova M."/>
            <person name="Belousova E."/>
            <person name="Roberts R.J."/>
        </authorList>
    </citation>
    <scope>NUCLEOTIDE SEQUENCE [LARGE SCALE GENOMIC DNA]</scope>
    <source>
        <strain evidence="9">BV-S</strain>
    </source>
</reference>
<comment type="similarity">
    <text evidence="5">Belongs to the CbiD family.</text>
</comment>
<dbReference type="InterPro" id="IPR036074">
    <property type="entry name" value="CbiD_sf"/>
</dbReference>
<evidence type="ECO:0000256" key="3">
    <source>
        <dbReference type="ARBA" id="ARBA00022679"/>
    </source>
</evidence>
<proteinExistence type="inferred from homology"/>
<keyword evidence="3 5" id="KW-0808">Transferase</keyword>
<dbReference type="HAMAP" id="MF_00787">
    <property type="entry name" value="CbiD"/>
    <property type="match status" value="1"/>
</dbReference>
<dbReference type="EC" id="2.1.1.195" evidence="5"/>
<dbReference type="KEGG" id="ati:AL072_25370"/>
<dbReference type="Proteomes" id="UP000069935">
    <property type="component" value="Chromosome 4"/>
</dbReference>
<keyword evidence="7" id="KW-1133">Transmembrane helix</keyword>
<dbReference type="PANTHER" id="PTHR35863">
    <property type="entry name" value="COBALT-PRECORRIN-5B C(1)-METHYLTRANSFERASE"/>
    <property type="match status" value="1"/>
</dbReference>
<comment type="catalytic activity">
    <reaction evidence="5">
        <text>Co-precorrin-5B + S-adenosyl-L-methionine = Co-precorrin-6A + S-adenosyl-L-homocysteine</text>
        <dbReference type="Rhea" id="RHEA:26285"/>
        <dbReference type="ChEBI" id="CHEBI:57856"/>
        <dbReference type="ChEBI" id="CHEBI:59789"/>
        <dbReference type="ChEBI" id="CHEBI:60063"/>
        <dbReference type="ChEBI" id="CHEBI:60064"/>
        <dbReference type="EC" id="2.1.1.195"/>
    </reaction>
</comment>
<keyword evidence="4 5" id="KW-0949">S-adenosyl-L-methionine</keyword>
<dbReference type="SUPFAM" id="SSF111342">
    <property type="entry name" value="CbiD-like"/>
    <property type="match status" value="1"/>
</dbReference>
<dbReference type="EMBL" id="CP012404">
    <property type="protein sequence ID" value="ALG74466.1"/>
    <property type="molecule type" value="Genomic_DNA"/>
</dbReference>
<accession>A0AAC8W3X4</accession>
<protein>
    <recommendedName>
        <fullName evidence="5">Cobalt-precorrin-5B C(1)-methyltransferase</fullName>
        <ecNumber evidence="5">2.1.1.195</ecNumber>
    </recommendedName>
    <alternativeName>
        <fullName evidence="5">Cobalt-precorrin-6A synthase</fullName>
    </alternativeName>
</protein>